<reference evidence="1 2" key="1">
    <citation type="submission" date="2024-04" db="EMBL/GenBank/DDBJ databases">
        <title>Draft genome sequence of Sessilibacter corallicola NBRC 116591.</title>
        <authorList>
            <person name="Miyakawa T."/>
            <person name="Kusuya Y."/>
            <person name="Miura T."/>
        </authorList>
    </citation>
    <scope>NUCLEOTIDE SEQUENCE [LARGE SCALE GENOMIC DNA]</scope>
    <source>
        <strain evidence="1 2">KU-00831-HH</strain>
    </source>
</reference>
<comment type="caution">
    <text evidence="1">The sequence shown here is derived from an EMBL/GenBank/DDBJ whole genome shotgun (WGS) entry which is preliminary data.</text>
</comment>
<dbReference type="EMBL" id="BAABWN010000006">
    <property type="protein sequence ID" value="GAA6168333.1"/>
    <property type="molecule type" value="Genomic_DNA"/>
</dbReference>
<protein>
    <submittedName>
        <fullName evidence="1">Uncharacterized protein</fullName>
    </submittedName>
</protein>
<evidence type="ECO:0000313" key="1">
    <source>
        <dbReference type="EMBL" id="GAA6168333.1"/>
    </source>
</evidence>
<evidence type="ECO:0000313" key="2">
    <source>
        <dbReference type="Proteomes" id="UP001465153"/>
    </source>
</evidence>
<name>A0ABQ0A9J9_9GAMM</name>
<proteinExistence type="predicted"/>
<gene>
    <name evidence="1" type="ORF">NBRC116591_21440</name>
</gene>
<organism evidence="1 2">
    <name type="scientific">Sessilibacter corallicola</name>
    <dbReference type="NCBI Taxonomy" id="2904075"/>
    <lineage>
        <taxon>Bacteria</taxon>
        <taxon>Pseudomonadati</taxon>
        <taxon>Pseudomonadota</taxon>
        <taxon>Gammaproteobacteria</taxon>
        <taxon>Cellvibrionales</taxon>
        <taxon>Cellvibrionaceae</taxon>
        <taxon>Sessilibacter</taxon>
    </lineage>
</organism>
<accession>A0ABQ0A9J9</accession>
<keyword evidence="2" id="KW-1185">Reference proteome</keyword>
<dbReference type="Proteomes" id="UP001465153">
    <property type="component" value="Unassembled WGS sequence"/>
</dbReference>
<sequence length="85" mass="10127">MISFRDKIRHENDLVYDIRGEVNGEKRYFILKVASDKHRSFLAILEKGKPYNPLDYGEILYRGWDEPPDELKQELGQKYGMYSEN</sequence>